<name>A0A067MX00_BOTB1</name>
<organism evidence="1 2">
    <name type="scientific">Botryobasidium botryosum (strain FD-172 SS1)</name>
    <dbReference type="NCBI Taxonomy" id="930990"/>
    <lineage>
        <taxon>Eukaryota</taxon>
        <taxon>Fungi</taxon>
        <taxon>Dikarya</taxon>
        <taxon>Basidiomycota</taxon>
        <taxon>Agaricomycotina</taxon>
        <taxon>Agaricomycetes</taxon>
        <taxon>Cantharellales</taxon>
        <taxon>Botryobasidiaceae</taxon>
        <taxon>Botryobasidium</taxon>
    </lineage>
</organism>
<evidence type="ECO:0000313" key="2">
    <source>
        <dbReference type="Proteomes" id="UP000027195"/>
    </source>
</evidence>
<proteinExistence type="predicted"/>
<dbReference type="OrthoDB" id="3013323at2759"/>
<dbReference type="InParanoid" id="A0A067MX00"/>
<keyword evidence="2" id="KW-1185">Reference proteome</keyword>
<gene>
    <name evidence="1" type="ORF">BOTBODRAFT_107188</name>
</gene>
<reference evidence="2" key="1">
    <citation type="journal article" date="2014" name="Proc. Natl. Acad. Sci. U.S.A.">
        <title>Extensive sampling of basidiomycete genomes demonstrates inadequacy of the white-rot/brown-rot paradigm for wood decay fungi.</title>
        <authorList>
            <person name="Riley R."/>
            <person name="Salamov A.A."/>
            <person name="Brown D.W."/>
            <person name="Nagy L.G."/>
            <person name="Floudas D."/>
            <person name="Held B.W."/>
            <person name="Levasseur A."/>
            <person name="Lombard V."/>
            <person name="Morin E."/>
            <person name="Otillar R."/>
            <person name="Lindquist E.A."/>
            <person name="Sun H."/>
            <person name="LaButti K.M."/>
            <person name="Schmutz J."/>
            <person name="Jabbour D."/>
            <person name="Luo H."/>
            <person name="Baker S.E."/>
            <person name="Pisabarro A.G."/>
            <person name="Walton J.D."/>
            <person name="Blanchette R.A."/>
            <person name="Henrissat B."/>
            <person name="Martin F."/>
            <person name="Cullen D."/>
            <person name="Hibbett D.S."/>
            <person name="Grigoriev I.V."/>
        </authorList>
    </citation>
    <scope>NUCLEOTIDE SEQUENCE [LARGE SCALE GENOMIC DNA]</scope>
    <source>
        <strain evidence="2">FD-172 SS1</strain>
    </source>
</reference>
<accession>A0A067MX00</accession>
<dbReference type="Proteomes" id="UP000027195">
    <property type="component" value="Unassembled WGS sequence"/>
</dbReference>
<protein>
    <submittedName>
        <fullName evidence="1">Uncharacterized protein</fullName>
    </submittedName>
</protein>
<dbReference type="EMBL" id="KL198028">
    <property type="protein sequence ID" value="KDQ16382.1"/>
    <property type="molecule type" value="Genomic_DNA"/>
</dbReference>
<dbReference type="STRING" id="930990.A0A067MX00"/>
<sequence>LPHLEGAFRAFLKGTRATWVRFTSELEPGGRIDSTSPSERHLAFMRATNDDNEGALAAFKQGMCRAPGLTTQQFSATKMYHQNDTYSFMKRCFGPEDHQVVMRQTRVLDGSGIAEAERTAQAKHYAEVQAKKAAR</sequence>
<dbReference type="AlphaFoldDB" id="A0A067MX00"/>
<feature type="non-terminal residue" evidence="1">
    <location>
        <position position="1"/>
    </location>
</feature>
<evidence type="ECO:0000313" key="1">
    <source>
        <dbReference type="EMBL" id="KDQ16382.1"/>
    </source>
</evidence>
<dbReference type="HOGENOM" id="CLU_075615_1_0_1"/>